<dbReference type="AlphaFoldDB" id="X8IYB3"/>
<gene>
    <name evidence="2" type="ORF">RSOL_064770</name>
</gene>
<feature type="region of interest" description="Disordered" evidence="1">
    <location>
        <begin position="1"/>
        <end position="29"/>
    </location>
</feature>
<sequence length="29" mass="3114">MAPVCSGRSHAQEDVHDHPRTAPRAGFAL</sequence>
<accession>X8IYB3</accession>
<reference evidence="3" key="1">
    <citation type="journal article" date="2014" name="Genome Announc.">
        <title>Draft genome sequence of the plant-pathogenic soil fungus Rhizoctonia solani anastomosis group 3 strain Rhs1AP.</title>
        <authorList>
            <person name="Cubeta M.A."/>
            <person name="Thomas E."/>
            <person name="Dean R.A."/>
            <person name="Jabaji S."/>
            <person name="Neate S.M."/>
            <person name="Tavantzis S."/>
            <person name="Toda T."/>
            <person name="Vilgalys R."/>
            <person name="Bharathan N."/>
            <person name="Fedorova-Abrams N."/>
            <person name="Pakala S.B."/>
            <person name="Pakala S.M."/>
            <person name="Zafar N."/>
            <person name="Joardar V."/>
            <person name="Losada L."/>
            <person name="Nierman W.C."/>
        </authorList>
    </citation>
    <scope>NUCLEOTIDE SEQUENCE [LARGE SCALE GENOMIC DNA]</scope>
    <source>
        <strain evidence="3">AG-3</strain>
    </source>
</reference>
<dbReference type="EMBL" id="JATN01000322">
    <property type="protein sequence ID" value="EUC54667.1"/>
    <property type="molecule type" value="Genomic_DNA"/>
</dbReference>
<comment type="caution">
    <text evidence="2">The sequence shown here is derived from an EMBL/GenBank/DDBJ whole genome shotgun (WGS) entry which is preliminary data.</text>
</comment>
<protein>
    <submittedName>
        <fullName evidence="2">Uncharacterized protein</fullName>
    </submittedName>
</protein>
<dbReference type="Proteomes" id="UP000030108">
    <property type="component" value="Unassembled WGS sequence"/>
</dbReference>
<name>X8IYB3_9AGAM</name>
<proteinExistence type="predicted"/>
<organism evidence="2 3">
    <name type="scientific">Rhizoctonia solani AG-3 Rhs1AP</name>
    <dbReference type="NCBI Taxonomy" id="1086054"/>
    <lineage>
        <taxon>Eukaryota</taxon>
        <taxon>Fungi</taxon>
        <taxon>Dikarya</taxon>
        <taxon>Basidiomycota</taxon>
        <taxon>Agaricomycotina</taxon>
        <taxon>Agaricomycetes</taxon>
        <taxon>Cantharellales</taxon>
        <taxon>Ceratobasidiaceae</taxon>
        <taxon>Rhizoctonia</taxon>
    </lineage>
</organism>
<evidence type="ECO:0000313" key="2">
    <source>
        <dbReference type="EMBL" id="EUC54667.1"/>
    </source>
</evidence>
<evidence type="ECO:0000256" key="1">
    <source>
        <dbReference type="SAM" id="MobiDB-lite"/>
    </source>
</evidence>
<feature type="compositionally biased region" description="Basic and acidic residues" evidence="1">
    <location>
        <begin position="10"/>
        <end position="20"/>
    </location>
</feature>
<evidence type="ECO:0000313" key="3">
    <source>
        <dbReference type="Proteomes" id="UP000030108"/>
    </source>
</evidence>